<dbReference type="GO" id="GO:0009063">
    <property type="term" value="P:amino acid catabolic process"/>
    <property type="evidence" value="ECO:0007669"/>
    <property type="project" value="TreeGrafter"/>
</dbReference>
<organism evidence="2 3">
    <name type="scientific">Actinoplanes derwentensis</name>
    <dbReference type="NCBI Taxonomy" id="113562"/>
    <lineage>
        <taxon>Bacteria</taxon>
        <taxon>Bacillati</taxon>
        <taxon>Actinomycetota</taxon>
        <taxon>Actinomycetes</taxon>
        <taxon>Micromonosporales</taxon>
        <taxon>Micromonosporaceae</taxon>
        <taxon>Actinoplanes</taxon>
    </lineage>
</organism>
<accession>A0A1H1Y9X4</accession>
<protein>
    <submittedName>
        <fullName evidence="2">Tryptophan 2-monooxygenase</fullName>
    </submittedName>
</protein>
<dbReference type="Gene3D" id="1.10.405.40">
    <property type="match status" value="1"/>
</dbReference>
<dbReference type="Pfam" id="PF01593">
    <property type="entry name" value="Amino_oxidase"/>
    <property type="match status" value="1"/>
</dbReference>
<evidence type="ECO:0000259" key="1">
    <source>
        <dbReference type="Pfam" id="PF01593"/>
    </source>
</evidence>
<dbReference type="Proteomes" id="UP000198688">
    <property type="component" value="Chromosome I"/>
</dbReference>
<name>A0A1H1Y9X4_9ACTN</name>
<dbReference type="InterPro" id="IPR050281">
    <property type="entry name" value="Flavin_monoamine_oxidase"/>
</dbReference>
<dbReference type="InterPro" id="IPR002937">
    <property type="entry name" value="Amino_oxidase"/>
</dbReference>
<keyword evidence="3" id="KW-1185">Reference proteome</keyword>
<dbReference type="GO" id="GO:0001716">
    <property type="term" value="F:L-amino-acid oxidase activity"/>
    <property type="evidence" value="ECO:0007669"/>
    <property type="project" value="TreeGrafter"/>
</dbReference>
<dbReference type="SUPFAM" id="SSF54373">
    <property type="entry name" value="FAD-linked reductases, C-terminal domain"/>
    <property type="match status" value="1"/>
</dbReference>
<dbReference type="PANTHER" id="PTHR10742">
    <property type="entry name" value="FLAVIN MONOAMINE OXIDASE"/>
    <property type="match status" value="1"/>
</dbReference>
<proteinExistence type="predicted"/>
<dbReference type="InterPro" id="IPR036188">
    <property type="entry name" value="FAD/NAD-bd_sf"/>
</dbReference>
<dbReference type="STRING" id="113562.SAMN04489716_2770"/>
<feature type="domain" description="Amine oxidase" evidence="1">
    <location>
        <begin position="50"/>
        <end position="522"/>
    </location>
</feature>
<evidence type="ECO:0000313" key="2">
    <source>
        <dbReference type="EMBL" id="SDT18260.1"/>
    </source>
</evidence>
<dbReference type="RefSeq" id="WP_197686223.1">
    <property type="nucleotide sequence ID" value="NZ_BOMJ01000126.1"/>
</dbReference>
<dbReference type="EMBL" id="LT629758">
    <property type="protein sequence ID" value="SDT18260.1"/>
    <property type="molecule type" value="Genomic_DNA"/>
</dbReference>
<dbReference type="Gene3D" id="3.50.50.60">
    <property type="entry name" value="FAD/NAD(P)-binding domain"/>
    <property type="match status" value="1"/>
</dbReference>
<keyword evidence="2" id="KW-0503">Monooxygenase</keyword>
<evidence type="ECO:0000313" key="3">
    <source>
        <dbReference type="Proteomes" id="UP000198688"/>
    </source>
</evidence>
<dbReference type="Gene3D" id="3.90.660.10">
    <property type="match status" value="1"/>
</dbReference>
<reference evidence="2 3" key="1">
    <citation type="submission" date="2016-10" db="EMBL/GenBank/DDBJ databases">
        <authorList>
            <person name="de Groot N.N."/>
        </authorList>
    </citation>
    <scope>NUCLEOTIDE SEQUENCE [LARGE SCALE GENOMIC DNA]</scope>
    <source>
        <strain evidence="2 3">DSM 43941</strain>
    </source>
</reference>
<dbReference type="PANTHER" id="PTHR10742:SF342">
    <property type="entry name" value="AMINE OXIDASE"/>
    <property type="match status" value="1"/>
</dbReference>
<keyword evidence="2" id="KW-0560">Oxidoreductase</keyword>
<dbReference type="SUPFAM" id="SSF51905">
    <property type="entry name" value="FAD/NAD(P)-binding domain"/>
    <property type="match status" value="1"/>
</dbReference>
<dbReference type="AlphaFoldDB" id="A0A1H1Y9X4"/>
<gene>
    <name evidence="2" type="ORF">SAMN04489716_2770</name>
</gene>
<sequence>MTTFGEAPPVTMFGPDFPFGYDRWLAHPDGLGMLPADRLGTSVAVVGGGIAGIVAAYELMRLGLRPVVFEAEQLGGRMRSVSFPGHPGAIAELGAMRFPPAATTLFHYIGLAGLSTRPFPNPLAPATPYTVVDVNGERHFARDADDLPTVYQEVADAWAKLLEEGADFSAVESAIRRRDTPTLKALWNRLVPLLDDQSFYGFLAASPAFASFRHREIFGQVGFGTGGWDTDFPNSMLEILRVVYTGADDRHLTLAEGAQQLPLRLWDHAPDRMAHWPAGTSLAALHPGGPRPAVARISRGAGGFRVDAVDGSGEFPAVVLTPQVRLLLNRIDTAEDLFTTDVWTAVERTHYMGASKLFALVDRPFWTDVDHRTGRPAMGMTLTDRSPRGVYLFDGGPAEPGVMCLSYTWNDDSLKTAALPPAARLDVMLRHLGRIYPGTDIRSRVIAAPVTVTWETEPNFMGAFKANLPGHYRYQRRLYTHFMQRGLPSHQRGVFLAGDDVSWTGGFAEGAVTTALNAVWGVLNHLGGVTPATNPGPGDAFDTIAPVDLPL</sequence>
<dbReference type="GO" id="GO:0004497">
    <property type="term" value="F:monooxygenase activity"/>
    <property type="evidence" value="ECO:0007669"/>
    <property type="project" value="UniProtKB-KW"/>
</dbReference>